<evidence type="ECO:0000256" key="1">
    <source>
        <dbReference type="ARBA" id="ARBA00004651"/>
    </source>
</evidence>
<keyword evidence="2" id="KW-0813">Transport</keyword>
<proteinExistence type="predicted"/>
<dbReference type="GO" id="GO:0005249">
    <property type="term" value="F:voltage-gated potassium channel activity"/>
    <property type="evidence" value="ECO:0007669"/>
    <property type="project" value="InterPro"/>
</dbReference>
<keyword evidence="3" id="KW-0472">Membrane</keyword>
<name>A0A183BHS1_GLOPA</name>
<keyword evidence="6" id="KW-0407">Ion channel</keyword>
<dbReference type="PANTHER" id="PTHR47735">
    <property type="entry name" value="POTASSIUM VOLTAGE-GATED CHANNEL SUBFAMILY KQT MEMBER 4"/>
    <property type="match status" value="1"/>
</dbReference>
<dbReference type="InterPro" id="IPR013821">
    <property type="entry name" value="K_chnl_volt-dep_KCNQ_C"/>
</dbReference>
<dbReference type="Proteomes" id="UP000050741">
    <property type="component" value="Unassembled WGS sequence"/>
</dbReference>
<comment type="catalytic activity">
    <reaction evidence="7">
        <text>K(+)(in) = K(+)(out)</text>
        <dbReference type="Rhea" id="RHEA:29463"/>
        <dbReference type="ChEBI" id="CHEBI:29103"/>
    </reaction>
</comment>
<dbReference type="GO" id="GO:0008076">
    <property type="term" value="C:voltage-gated potassium channel complex"/>
    <property type="evidence" value="ECO:0007669"/>
    <property type="project" value="TreeGrafter"/>
</dbReference>
<dbReference type="AlphaFoldDB" id="A0A183BHS1"/>
<evidence type="ECO:0000256" key="2">
    <source>
        <dbReference type="ARBA" id="ARBA00022448"/>
    </source>
</evidence>
<evidence type="ECO:0000256" key="6">
    <source>
        <dbReference type="ARBA" id="ARBA00023303"/>
    </source>
</evidence>
<protein>
    <submittedName>
        <fullName evidence="10">KCNQ_channel domain-containing protein</fullName>
    </submittedName>
</protein>
<dbReference type="Pfam" id="PF03520">
    <property type="entry name" value="KCNQ_channel"/>
    <property type="match status" value="1"/>
</dbReference>
<accession>A0A183BHS1</accession>
<reference evidence="10" key="2">
    <citation type="submission" date="2016-06" db="UniProtKB">
        <authorList>
            <consortium name="WormBaseParasite"/>
        </authorList>
    </citation>
    <scope>IDENTIFICATION</scope>
</reference>
<evidence type="ECO:0000313" key="9">
    <source>
        <dbReference type="Proteomes" id="UP000050741"/>
    </source>
</evidence>
<evidence type="ECO:0000259" key="8">
    <source>
        <dbReference type="Pfam" id="PF03520"/>
    </source>
</evidence>
<organism evidence="9 10">
    <name type="scientific">Globodera pallida</name>
    <name type="common">Potato cyst nematode worm</name>
    <name type="synonym">Heterodera pallida</name>
    <dbReference type="NCBI Taxonomy" id="36090"/>
    <lineage>
        <taxon>Eukaryota</taxon>
        <taxon>Metazoa</taxon>
        <taxon>Ecdysozoa</taxon>
        <taxon>Nematoda</taxon>
        <taxon>Chromadorea</taxon>
        <taxon>Rhabditida</taxon>
        <taxon>Tylenchina</taxon>
        <taxon>Tylenchomorpha</taxon>
        <taxon>Tylenchoidea</taxon>
        <taxon>Heteroderidae</taxon>
        <taxon>Heteroderinae</taxon>
        <taxon>Globodera</taxon>
    </lineage>
</organism>
<feature type="domain" description="Potassium channel voltage dependent KCNQ C-terminal" evidence="8">
    <location>
        <begin position="67"/>
        <end position="161"/>
    </location>
</feature>
<dbReference type="WBParaSite" id="GPLIN_000014900">
    <property type="protein sequence ID" value="GPLIN_000014900"/>
    <property type="gene ID" value="GPLIN_000014900"/>
</dbReference>
<evidence type="ECO:0000256" key="5">
    <source>
        <dbReference type="ARBA" id="ARBA00023065"/>
    </source>
</evidence>
<evidence type="ECO:0000256" key="4">
    <source>
        <dbReference type="ARBA" id="ARBA00022958"/>
    </source>
</evidence>
<keyword evidence="4" id="KW-0630">Potassium</keyword>
<keyword evidence="3" id="KW-1003">Cell membrane</keyword>
<evidence type="ECO:0000256" key="7">
    <source>
        <dbReference type="ARBA" id="ARBA00034430"/>
    </source>
</evidence>
<evidence type="ECO:0000313" key="10">
    <source>
        <dbReference type="WBParaSite" id="GPLIN_000014900"/>
    </source>
</evidence>
<keyword evidence="5" id="KW-0406">Ion transport</keyword>
<dbReference type="InterPro" id="IPR003937">
    <property type="entry name" value="K_chnl_volt-dep_KCNQ"/>
</dbReference>
<comment type="subcellular location">
    <subcellularLocation>
        <location evidence="1">Cell membrane</location>
        <topology evidence="1">Multi-pass membrane protein</topology>
    </subcellularLocation>
</comment>
<evidence type="ECO:0000256" key="3">
    <source>
        <dbReference type="ARBA" id="ARBA00022475"/>
    </source>
</evidence>
<keyword evidence="9" id="KW-1185">Reference proteome</keyword>
<dbReference type="PANTHER" id="PTHR47735:SF14">
    <property type="entry name" value="POTASSIUM VOLTAGE-GATED CHANNEL SUBFAMILY KQT MEMBER 1"/>
    <property type="match status" value="1"/>
</dbReference>
<sequence>MWRKAKLRSLGGSVDGANAETELRGAAEDDQNSLELAEGDYSPPAKSGCGLRNKKTASSGTFLPGLRAKLARRKFQQAPEAYDVRDVVNIYSKIFEKYELNMSGHLNMMVRIKELQRRLDQTLGKPGQACAGSGRKFHSTTLGARMTRLELQLNSIDRRMDNTNRILQ</sequence>
<reference evidence="9" key="1">
    <citation type="submission" date="2014-05" db="EMBL/GenBank/DDBJ databases">
        <title>The genome and life-stage specific transcriptomes of Globodera pallida elucidate key aspects of plant parasitism by a cyst nematode.</title>
        <authorList>
            <person name="Cotton J.A."/>
            <person name="Lilley C.J."/>
            <person name="Jones L.M."/>
            <person name="Kikuchi T."/>
            <person name="Reid A.J."/>
            <person name="Thorpe P."/>
            <person name="Tsai I.J."/>
            <person name="Beasley H."/>
            <person name="Blok V."/>
            <person name="Cock P.J.A."/>
            <person name="Van den Akker S.E."/>
            <person name="Holroyd N."/>
            <person name="Hunt M."/>
            <person name="Mantelin S."/>
            <person name="Naghra H."/>
            <person name="Pain A."/>
            <person name="Palomares-Rius J.E."/>
            <person name="Zarowiecki M."/>
            <person name="Berriman M."/>
            <person name="Jones J.T."/>
            <person name="Urwin P.E."/>
        </authorList>
    </citation>
    <scope>NUCLEOTIDE SEQUENCE [LARGE SCALE GENOMIC DNA]</scope>
    <source>
        <strain evidence="9">Lindley</strain>
    </source>
</reference>